<evidence type="ECO:0000259" key="2">
    <source>
        <dbReference type="Pfam" id="PF09353"/>
    </source>
</evidence>
<dbReference type="Proteomes" id="UP001515480">
    <property type="component" value="Unassembled WGS sequence"/>
</dbReference>
<dbReference type="InterPro" id="IPR053021">
    <property type="entry name" value="Chloroplast_ADK"/>
</dbReference>
<feature type="region of interest" description="Disordered" evidence="1">
    <location>
        <begin position="251"/>
        <end position="282"/>
    </location>
</feature>
<evidence type="ECO:0000313" key="4">
    <source>
        <dbReference type="Proteomes" id="UP001515480"/>
    </source>
</evidence>
<gene>
    <name evidence="3" type="ORF">AB1Y20_008278</name>
</gene>
<feature type="compositionally biased region" description="Basic and acidic residues" evidence="1">
    <location>
        <begin position="266"/>
        <end position="282"/>
    </location>
</feature>
<comment type="caution">
    <text evidence="3">The sequence shown here is derived from an EMBL/GenBank/DDBJ whole genome shotgun (WGS) entry which is preliminary data.</text>
</comment>
<feature type="domain" description="DUF1995" evidence="2">
    <location>
        <begin position="20"/>
        <end position="218"/>
    </location>
</feature>
<dbReference type="InterPro" id="IPR018962">
    <property type="entry name" value="DUF1995"/>
</dbReference>
<accession>A0AB34IXH9</accession>
<keyword evidence="4" id="KW-1185">Reference proteome</keyword>
<dbReference type="AlphaFoldDB" id="A0AB34IXH9"/>
<dbReference type="EMBL" id="JBGBPQ010000018">
    <property type="protein sequence ID" value="KAL1507440.1"/>
    <property type="molecule type" value="Genomic_DNA"/>
</dbReference>
<organism evidence="3 4">
    <name type="scientific">Prymnesium parvum</name>
    <name type="common">Toxic golden alga</name>
    <dbReference type="NCBI Taxonomy" id="97485"/>
    <lineage>
        <taxon>Eukaryota</taxon>
        <taxon>Haptista</taxon>
        <taxon>Haptophyta</taxon>
        <taxon>Prymnesiophyceae</taxon>
        <taxon>Prymnesiales</taxon>
        <taxon>Prymnesiaceae</taxon>
        <taxon>Prymnesium</taxon>
    </lineage>
</organism>
<reference evidence="3 4" key="1">
    <citation type="journal article" date="2024" name="Science">
        <title>Giant polyketide synthase enzymes in the biosynthesis of giant marine polyether toxins.</title>
        <authorList>
            <person name="Fallon T.R."/>
            <person name="Shende V.V."/>
            <person name="Wierzbicki I.H."/>
            <person name="Pendleton A.L."/>
            <person name="Watervoot N.F."/>
            <person name="Auber R.P."/>
            <person name="Gonzalez D.J."/>
            <person name="Wisecaver J.H."/>
            <person name="Moore B.S."/>
        </authorList>
    </citation>
    <scope>NUCLEOTIDE SEQUENCE [LARGE SCALE GENOMIC DNA]</scope>
    <source>
        <strain evidence="3 4">12B1</strain>
    </source>
</reference>
<name>A0AB34IXH9_PRYPA</name>
<dbReference type="Pfam" id="PF09353">
    <property type="entry name" value="DUF1995"/>
    <property type="match status" value="1"/>
</dbReference>
<evidence type="ECO:0000256" key="1">
    <source>
        <dbReference type="SAM" id="MobiDB-lite"/>
    </source>
</evidence>
<dbReference type="PANTHER" id="PTHR35509">
    <property type="entry name" value="DOMAIN PROTEIN, PUTATIVE (DUF1995)-RELATED"/>
    <property type="match status" value="1"/>
</dbReference>
<evidence type="ECO:0000313" key="3">
    <source>
        <dbReference type="EMBL" id="KAL1507440.1"/>
    </source>
</evidence>
<protein>
    <recommendedName>
        <fullName evidence="2">DUF1995 domain-containing protein</fullName>
    </recommendedName>
</protein>
<dbReference type="PANTHER" id="PTHR35509:SF4">
    <property type="entry name" value="DUF1995 DOMAIN-CONTAINING PROTEIN"/>
    <property type="match status" value="1"/>
</dbReference>
<proteinExistence type="predicted"/>
<sequence>MLACVLSLPTAAASLLPLLPTSPDEMVHRAALSVGRASQDGVLRQVVKVIIPVDPRANQVLGASASMGVNGDPRAGGLMQQFPIAMALGRSILQRVTGSHHSAITDLVLDADDSCGLILAQGATPDQDSACMVFPGCNQIDHLEHVDMMTSRRLLCLVNPQFKYIDDFNMWERGRAQAVIFDRGYEMTYAFEQFACRGEDVKLVCEYGMGWRAFVLLDDKATEGVPLHEGCLPERPDYYWLEAQINQQHPEPRWSRVLRQGSKKRSKDDGKRFLQRGDNEDD</sequence>